<name>A0A6J4VL86_9BACT</name>
<protein>
    <submittedName>
        <fullName evidence="1">Uncharacterized protein</fullName>
    </submittedName>
</protein>
<organism evidence="1">
    <name type="scientific">uncultured Thermomicrobiales bacterium</name>
    <dbReference type="NCBI Taxonomy" id="1645740"/>
    <lineage>
        <taxon>Bacteria</taxon>
        <taxon>Pseudomonadati</taxon>
        <taxon>Thermomicrobiota</taxon>
        <taxon>Thermomicrobia</taxon>
        <taxon>Thermomicrobiales</taxon>
        <taxon>environmental samples</taxon>
    </lineage>
</organism>
<reference evidence="1" key="1">
    <citation type="submission" date="2020-02" db="EMBL/GenBank/DDBJ databases">
        <authorList>
            <person name="Meier V. D."/>
        </authorList>
    </citation>
    <scope>NUCLEOTIDE SEQUENCE</scope>
    <source>
        <strain evidence="1">AVDCRST_MAG18</strain>
    </source>
</reference>
<gene>
    <name evidence="1" type="ORF">AVDCRST_MAG18-3057</name>
</gene>
<dbReference type="EMBL" id="CADCWN010000230">
    <property type="protein sequence ID" value="CAA9580486.1"/>
    <property type="molecule type" value="Genomic_DNA"/>
</dbReference>
<evidence type="ECO:0000313" key="1">
    <source>
        <dbReference type="EMBL" id="CAA9580486.1"/>
    </source>
</evidence>
<accession>A0A6J4VL86</accession>
<sequence length="147" mass="15907">MSVGERDDAWSFVAVAVEARREGVLLVTEYRCGIEEDCGAAYLAEVLAELECAAIARVRRVTRRLGPDGSRLPSGPFAHPGYHDEAPDRPLLVALRTALEACAVVAATDTLRDNQTSQAEMLDDTRRVWGAFDASGPGKPRRGTRPA</sequence>
<dbReference type="AlphaFoldDB" id="A0A6J4VL86"/>
<proteinExistence type="predicted"/>